<dbReference type="PRINTS" id="PR00344">
    <property type="entry name" value="BCTRLSENSOR"/>
</dbReference>
<gene>
    <name evidence="11" type="ORF">J5O05_21280</name>
</gene>
<dbReference type="InterPro" id="IPR003661">
    <property type="entry name" value="HisK_dim/P_dom"/>
</dbReference>
<keyword evidence="3 7" id="KW-0597">Phosphoprotein</keyword>
<feature type="modified residue" description="4-aspartylphosphate" evidence="7">
    <location>
        <position position="534"/>
    </location>
</feature>
<evidence type="ECO:0000256" key="6">
    <source>
        <dbReference type="ARBA" id="ARBA00023012"/>
    </source>
</evidence>
<dbReference type="InterPro" id="IPR036890">
    <property type="entry name" value="HATPase_C_sf"/>
</dbReference>
<dbReference type="GO" id="GO:0000155">
    <property type="term" value="F:phosphorelay sensor kinase activity"/>
    <property type="evidence" value="ECO:0007669"/>
    <property type="project" value="InterPro"/>
</dbReference>
<dbReference type="CDD" id="cd00082">
    <property type="entry name" value="HisKA"/>
    <property type="match status" value="1"/>
</dbReference>
<dbReference type="SMART" id="SM00388">
    <property type="entry name" value="HisKA"/>
    <property type="match status" value="1"/>
</dbReference>
<evidence type="ECO:0000256" key="4">
    <source>
        <dbReference type="ARBA" id="ARBA00022679"/>
    </source>
</evidence>
<keyword evidence="4" id="KW-0808">Transferase</keyword>
<dbReference type="SMART" id="SM00448">
    <property type="entry name" value="REC"/>
    <property type="match status" value="1"/>
</dbReference>
<dbReference type="AlphaFoldDB" id="A0A975DK52"/>
<evidence type="ECO:0000259" key="9">
    <source>
        <dbReference type="PROSITE" id="PS50109"/>
    </source>
</evidence>
<evidence type="ECO:0000256" key="3">
    <source>
        <dbReference type="ARBA" id="ARBA00022553"/>
    </source>
</evidence>
<dbReference type="EMBL" id="CP072135">
    <property type="protein sequence ID" value="QTH73303.1"/>
    <property type="molecule type" value="Genomic_DNA"/>
</dbReference>
<dbReference type="Gene3D" id="1.10.287.130">
    <property type="match status" value="1"/>
</dbReference>
<dbReference type="InterPro" id="IPR011006">
    <property type="entry name" value="CheY-like_superfamily"/>
</dbReference>
<reference evidence="11" key="1">
    <citation type="submission" date="2021-03" db="EMBL/GenBank/DDBJ databases">
        <title>Complete Genome of Pseudoalteromonas xiamenensis STKMTI.2, a new potential marine bacterium producing anti-Vibrio compounds.</title>
        <authorList>
            <person name="Handayani D.P."/>
            <person name="Isnansetyo A."/>
            <person name="Istiqomah I."/>
            <person name="Jumina J."/>
        </authorList>
    </citation>
    <scope>NUCLEOTIDE SEQUENCE</scope>
    <source>
        <strain evidence="11">STKMTI.2</strain>
        <plasmid evidence="11">unnamed5</plasmid>
    </source>
</reference>
<proteinExistence type="predicted"/>
<evidence type="ECO:0000313" key="12">
    <source>
        <dbReference type="Proteomes" id="UP000664904"/>
    </source>
</evidence>
<dbReference type="RefSeq" id="WP_208844922.1">
    <property type="nucleotide sequence ID" value="NZ_CP072135.1"/>
</dbReference>
<name>A0A975DK52_9GAMM</name>
<comment type="catalytic activity">
    <reaction evidence="1">
        <text>ATP + protein L-histidine = ADP + protein N-phospho-L-histidine.</text>
        <dbReference type="EC" id="2.7.13.3"/>
    </reaction>
</comment>
<dbReference type="FunFam" id="3.30.565.10:FF:000010">
    <property type="entry name" value="Sensor histidine kinase RcsC"/>
    <property type="match status" value="1"/>
</dbReference>
<dbReference type="PROSITE" id="PS50110">
    <property type="entry name" value="RESPONSE_REGULATORY"/>
    <property type="match status" value="1"/>
</dbReference>
<dbReference type="PANTHER" id="PTHR43047">
    <property type="entry name" value="TWO-COMPONENT HISTIDINE PROTEIN KINASE"/>
    <property type="match status" value="1"/>
</dbReference>
<dbReference type="SUPFAM" id="SSF47384">
    <property type="entry name" value="Homodimeric domain of signal transducing histidine kinase"/>
    <property type="match status" value="1"/>
</dbReference>
<evidence type="ECO:0000256" key="1">
    <source>
        <dbReference type="ARBA" id="ARBA00000085"/>
    </source>
</evidence>
<keyword evidence="12" id="KW-1185">Reference proteome</keyword>
<dbReference type="PANTHER" id="PTHR43047:SF72">
    <property type="entry name" value="OSMOSENSING HISTIDINE PROTEIN KINASE SLN1"/>
    <property type="match status" value="1"/>
</dbReference>
<dbReference type="PROSITE" id="PS50109">
    <property type="entry name" value="HIS_KIN"/>
    <property type="match status" value="1"/>
</dbReference>
<accession>A0A975DK52</accession>
<evidence type="ECO:0000259" key="10">
    <source>
        <dbReference type="PROSITE" id="PS50110"/>
    </source>
</evidence>
<evidence type="ECO:0000256" key="5">
    <source>
        <dbReference type="ARBA" id="ARBA00022777"/>
    </source>
</evidence>
<evidence type="ECO:0000256" key="7">
    <source>
        <dbReference type="PROSITE-ProRule" id="PRU00169"/>
    </source>
</evidence>
<dbReference type="InterPro" id="IPR003594">
    <property type="entry name" value="HATPase_dom"/>
</dbReference>
<dbReference type="EC" id="2.7.13.3" evidence="2"/>
<dbReference type="SMART" id="SM00387">
    <property type="entry name" value="HATPase_c"/>
    <property type="match status" value="1"/>
</dbReference>
<feature type="domain" description="Response regulatory" evidence="10">
    <location>
        <begin position="486"/>
        <end position="599"/>
    </location>
</feature>
<dbReference type="SUPFAM" id="SSF55874">
    <property type="entry name" value="ATPase domain of HSP90 chaperone/DNA topoisomerase II/histidine kinase"/>
    <property type="match status" value="1"/>
</dbReference>
<feature type="domain" description="Histidine kinase" evidence="9">
    <location>
        <begin position="246"/>
        <end position="463"/>
    </location>
</feature>
<keyword evidence="11" id="KW-0614">Plasmid</keyword>
<geneLocation type="plasmid" evidence="11 12">
    <name>unnamed5</name>
</geneLocation>
<sequence length="608" mass="67901">MSKQLGEIRKLRTKLLLILVVLLLAIVYLLPSLFQSLAARDSQNQHLQAIQTISKDIIYYDEVLTMSARMFTYTQAPTWETRYQTNAARLDEALASAQKLDPEINEAITATAKVNQALIEIESEAFEQAKLGHTQYAQSILINATYEDLKAQYAQGVFNAMKHAIKVEESAISKENEEKIRSYTFLLAMLLLFLLIFIVFFYRHNKTTDYYIGELLASLEKTIHQLQEKTEHLTQANHAKSQLLANMSHEFRTPINGIYGSLQLLRQQPATKEDLDLIDTSIQCSELLVSLVNDILDFTHLEAGKLELDIKPFDLNKTLKTVEHIFREECRQNGLMLEFDAQLNDRQRKGDEIRIKQILFNLLNNAVKFTPEGRVSVRVSDNAENEMVNITIADTGIGMSEATMQKMFERFEQADASTTRSKGGTGLGMPIVKALLEEMSGTIDVKSQEGVGTQIDLHFLLPKHMQTDELNVQPNEVTFAPLTGLTALVAEDNTINQIVISKMLQKVGIDATLVANGQEAINKLTAEVDLVLLDIQMPIMDGTEACKAIKAPRPSLPIIAVTANVFESDIMHYKAIGFDAVVSKPISQDAFVAALHSVSVQIDKSVGS</sequence>
<dbReference type="Pfam" id="PF00512">
    <property type="entry name" value="HisKA"/>
    <property type="match status" value="1"/>
</dbReference>
<keyword evidence="6" id="KW-0902">Two-component regulatory system</keyword>
<dbReference type="InterPro" id="IPR036097">
    <property type="entry name" value="HisK_dim/P_sf"/>
</dbReference>
<protein>
    <recommendedName>
        <fullName evidence="2">histidine kinase</fullName>
        <ecNumber evidence="2">2.7.13.3</ecNumber>
    </recommendedName>
</protein>
<dbReference type="SUPFAM" id="SSF52172">
    <property type="entry name" value="CheY-like"/>
    <property type="match status" value="1"/>
</dbReference>
<dbReference type="Gene3D" id="3.40.50.2300">
    <property type="match status" value="1"/>
</dbReference>
<dbReference type="Pfam" id="PF02518">
    <property type="entry name" value="HATPase_c"/>
    <property type="match status" value="1"/>
</dbReference>
<feature type="transmembrane region" description="Helical" evidence="8">
    <location>
        <begin position="183"/>
        <end position="202"/>
    </location>
</feature>
<evidence type="ECO:0000256" key="2">
    <source>
        <dbReference type="ARBA" id="ARBA00012438"/>
    </source>
</evidence>
<dbReference type="CDD" id="cd16922">
    <property type="entry name" value="HATPase_EvgS-ArcB-TorS-like"/>
    <property type="match status" value="1"/>
</dbReference>
<dbReference type="GO" id="GO:0009927">
    <property type="term" value="F:histidine phosphotransfer kinase activity"/>
    <property type="evidence" value="ECO:0007669"/>
    <property type="project" value="TreeGrafter"/>
</dbReference>
<dbReference type="Proteomes" id="UP000664904">
    <property type="component" value="Plasmid unnamed5"/>
</dbReference>
<dbReference type="InterPro" id="IPR004358">
    <property type="entry name" value="Sig_transdc_His_kin-like_C"/>
</dbReference>
<dbReference type="KEGG" id="pxi:J5O05_21280"/>
<dbReference type="InterPro" id="IPR001789">
    <property type="entry name" value="Sig_transdc_resp-reg_receiver"/>
</dbReference>
<dbReference type="CDD" id="cd17546">
    <property type="entry name" value="REC_hyHK_CKI1_RcsC-like"/>
    <property type="match status" value="1"/>
</dbReference>
<keyword evidence="8" id="KW-1133">Transmembrane helix</keyword>
<dbReference type="GO" id="GO:0005886">
    <property type="term" value="C:plasma membrane"/>
    <property type="evidence" value="ECO:0007669"/>
    <property type="project" value="TreeGrafter"/>
</dbReference>
<organism evidence="11 12">
    <name type="scientific">Pseudoalteromonas xiamenensis</name>
    <dbReference type="NCBI Taxonomy" id="882626"/>
    <lineage>
        <taxon>Bacteria</taxon>
        <taxon>Pseudomonadati</taxon>
        <taxon>Pseudomonadota</taxon>
        <taxon>Gammaproteobacteria</taxon>
        <taxon>Alteromonadales</taxon>
        <taxon>Pseudoalteromonadaceae</taxon>
        <taxon>Pseudoalteromonas</taxon>
    </lineage>
</organism>
<evidence type="ECO:0000313" key="11">
    <source>
        <dbReference type="EMBL" id="QTH73303.1"/>
    </source>
</evidence>
<keyword evidence="8" id="KW-0812">Transmembrane</keyword>
<keyword evidence="5" id="KW-0418">Kinase</keyword>
<dbReference type="Pfam" id="PF00072">
    <property type="entry name" value="Response_reg"/>
    <property type="match status" value="1"/>
</dbReference>
<keyword evidence="8" id="KW-0472">Membrane</keyword>
<dbReference type="Gene3D" id="3.30.565.10">
    <property type="entry name" value="Histidine kinase-like ATPase, C-terminal domain"/>
    <property type="match status" value="1"/>
</dbReference>
<dbReference type="InterPro" id="IPR005467">
    <property type="entry name" value="His_kinase_dom"/>
</dbReference>
<evidence type="ECO:0000256" key="8">
    <source>
        <dbReference type="SAM" id="Phobius"/>
    </source>
</evidence>